<dbReference type="RefSeq" id="WP_270077377.1">
    <property type="nucleotide sequence ID" value="NZ_CP115174.1"/>
</dbReference>
<dbReference type="InterPro" id="IPR052514">
    <property type="entry name" value="SAM-dependent_MTase"/>
</dbReference>
<dbReference type="Pfam" id="PF05050">
    <property type="entry name" value="Methyltransf_21"/>
    <property type="match status" value="1"/>
</dbReference>
<sequence>MKYPSVLSSIASRFHHRSTGDAGIRLFHLDHLRTQSRQRNEAVIRKLCANAYLGNSRSLCRVLGRYKMIVDTTDVGLSSHLLLDGYWEMWLTELLSNLVRPGMTVVDVGANLGYFTLLMADLVGPGGHVHAFEPNTDLARRMTQSLAINGFQNIATVHEQALADTETDVLLVVPTDEPKNGHLLPADHPVSADQMTESRLMRTRRLDSYAELLDADLIKIDADTSELAIWNGMSGILQSGRPLTIVLEFARMRYADPGGFINQIVADGFTLAEITLEAGVQPTTRAAILAAPPTEDVMLLLVR</sequence>
<evidence type="ECO:0000313" key="3">
    <source>
        <dbReference type="Proteomes" id="UP001210865"/>
    </source>
</evidence>
<dbReference type="PANTHER" id="PTHR34203:SF15">
    <property type="entry name" value="SLL1173 PROTEIN"/>
    <property type="match status" value="1"/>
</dbReference>
<dbReference type="InterPro" id="IPR029063">
    <property type="entry name" value="SAM-dependent_MTases_sf"/>
</dbReference>
<name>A0ABY7NMI7_9SPHN</name>
<keyword evidence="3" id="KW-1185">Reference proteome</keyword>
<accession>A0ABY7NMI7</accession>
<dbReference type="CDD" id="cd02440">
    <property type="entry name" value="AdoMet_MTases"/>
    <property type="match status" value="1"/>
</dbReference>
<keyword evidence="2" id="KW-0808">Transferase</keyword>
<dbReference type="EMBL" id="CP115174">
    <property type="protein sequence ID" value="WBO22737.1"/>
    <property type="molecule type" value="Genomic_DNA"/>
</dbReference>
<dbReference type="SUPFAM" id="SSF53335">
    <property type="entry name" value="S-adenosyl-L-methionine-dependent methyltransferases"/>
    <property type="match status" value="1"/>
</dbReference>
<dbReference type="GO" id="GO:0032259">
    <property type="term" value="P:methylation"/>
    <property type="evidence" value="ECO:0007669"/>
    <property type="project" value="UniProtKB-KW"/>
</dbReference>
<evidence type="ECO:0000259" key="1">
    <source>
        <dbReference type="Pfam" id="PF05050"/>
    </source>
</evidence>
<evidence type="ECO:0000313" key="2">
    <source>
        <dbReference type="EMBL" id="WBO22737.1"/>
    </source>
</evidence>
<feature type="domain" description="Methyltransferase FkbM" evidence="1">
    <location>
        <begin position="107"/>
        <end position="251"/>
    </location>
</feature>
<dbReference type="GO" id="GO:0008168">
    <property type="term" value="F:methyltransferase activity"/>
    <property type="evidence" value="ECO:0007669"/>
    <property type="project" value="UniProtKB-KW"/>
</dbReference>
<dbReference type="NCBIfam" id="TIGR01444">
    <property type="entry name" value="fkbM_fam"/>
    <property type="match status" value="1"/>
</dbReference>
<reference evidence="2 3" key="1">
    <citation type="submission" date="2022-12" db="EMBL/GenBank/DDBJ databases">
        <title>Sphingomonas abieness sp. nov., an endophytic bacterium isolated from Abies koreana.</title>
        <authorList>
            <person name="Jiang L."/>
            <person name="Lee J."/>
        </authorList>
    </citation>
    <scope>NUCLEOTIDE SEQUENCE [LARGE SCALE GENOMIC DNA]</scope>
    <source>
        <strain evidence="3">PAMB 00755</strain>
    </source>
</reference>
<keyword evidence="2" id="KW-0489">Methyltransferase</keyword>
<gene>
    <name evidence="2" type="ORF">PBT88_00860</name>
</gene>
<protein>
    <submittedName>
        <fullName evidence="2">FkbM family methyltransferase</fullName>
    </submittedName>
</protein>
<dbReference type="InterPro" id="IPR006342">
    <property type="entry name" value="FkbM_mtfrase"/>
</dbReference>
<proteinExistence type="predicted"/>
<organism evidence="2 3">
    <name type="scientific">Sphingomonas abietis</name>
    <dbReference type="NCBI Taxonomy" id="3012344"/>
    <lineage>
        <taxon>Bacteria</taxon>
        <taxon>Pseudomonadati</taxon>
        <taxon>Pseudomonadota</taxon>
        <taxon>Alphaproteobacteria</taxon>
        <taxon>Sphingomonadales</taxon>
        <taxon>Sphingomonadaceae</taxon>
        <taxon>Sphingomonas</taxon>
    </lineage>
</organism>
<dbReference type="Gene3D" id="3.40.50.150">
    <property type="entry name" value="Vaccinia Virus protein VP39"/>
    <property type="match status" value="1"/>
</dbReference>
<dbReference type="Proteomes" id="UP001210865">
    <property type="component" value="Chromosome"/>
</dbReference>
<dbReference type="PANTHER" id="PTHR34203">
    <property type="entry name" value="METHYLTRANSFERASE, FKBM FAMILY PROTEIN"/>
    <property type="match status" value="1"/>
</dbReference>